<evidence type="ECO:0000259" key="1">
    <source>
        <dbReference type="Pfam" id="PF23549"/>
    </source>
</evidence>
<accession>A0A7T6XRF2</accession>
<dbReference type="EMBL" id="CP060777">
    <property type="protein sequence ID" value="QQK46043.1"/>
    <property type="molecule type" value="Genomic_DNA"/>
</dbReference>
<reference evidence="2 3" key="1">
    <citation type="submission" date="2020-08" db="EMBL/GenBank/DDBJ databases">
        <title>The completed genome sequence of the pathogenic ascomycete fungus Penicillium digitatum.</title>
        <authorList>
            <person name="Wang M."/>
        </authorList>
    </citation>
    <scope>NUCLEOTIDE SEQUENCE [LARGE SCALE GENOMIC DNA]</scope>
    <source>
        <strain evidence="2 3">PdW03</strain>
    </source>
</reference>
<proteinExistence type="predicted"/>
<feature type="domain" description="GRF-like zinc ribbon" evidence="1">
    <location>
        <begin position="30"/>
        <end position="74"/>
    </location>
</feature>
<dbReference type="Proteomes" id="UP000595662">
    <property type="component" value="Chromosome 4"/>
</dbReference>
<dbReference type="InterPro" id="IPR056444">
    <property type="entry name" value="Zn_ribbon_GRF_2"/>
</dbReference>
<organism evidence="2 3">
    <name type="scientific">Penicillium digitatum</name>
    <name type="common">Green mold</name>
    <dbReference type="NCBI Taxonomy" id="36651"/>
    <lineage>
        <taxon>Eukaryota</taxon>
        <taxon>Fungi</taxon>
        <taxon>Dikarya</taxon>
        <taxon>Ascomycota</taxon>
        <taxon>Pezizomycotina</taxon>
        <taxon>Eurotiomycetes</taxon>
        <taxon>Eurotiomycetidae</taxon>
        <taxon>Eurotiales</taxon>
        <taxon>Aspergillaceae</taxon>
        <taxon>Penicillium</taxon>
    </lineage>
</organism>
<protein>
    <recommendedName>
        <fullName evidence="1">GRF-like zinc ribbon domain-containing protein</fullName>
    </recommendedName>
</protein>
<name>A0A7T6XRF2_PENDI</name>
<sequence length="143" mass="16565">MFAPIEYRESKPKWTKLIPTTAMTITRLNPPRCPECYEDGMRQKVRESNRNGNAGRPYYKCYPCNRFICFADQRGISPTNPLCHCGEYSRRQISGTSNEVPYGIHYVCARGWCRFYEEEVNQDGTQRQVPAGLVGKYARCSYI</sequence>
<dbReference type="RefSeq" id="XP_065957488.1">
    <property type="nucleotide sequence ID" value="XM_066099761.1"/>
</dbReference>
<evidence type="ECO:0000313" key="3">
    <source>
        <dbReference type="Proteomes" id="UP000595662"/>
    </source>
</evidence>
<dbReference type="Pfam" id="PF23549">
    <property type="entry name" value="Zn_ribbon_GRF_2"/>
    <property type="match status" value="1"/>
</dbReference>
<dbReference type="AlphaFoldDB" id="A0A7T6XRF2"/>
<gene>
    <name evidence="2" type="ORF">Pdw03_0941</name>
</gene>
<dbReference type="GeneID" id="90952208"/>
<evidence type="ECO:0000313" key="2">
    <source>
        <dbReference type="EMBL" id="QQK46043.1"/>
    </source>
</evidence>